<dbReference type="EMBL" id="RRCN01000001">
    <property type="protein sequence ID" value="RRJ63683.1"/>
    <property type="molecule type" value="Genomic_DNA"/>
</dbReference>
<accession>A0A3P3U529</accession>
<comment type="similarity">
    <text evidence="1">Belongs to the AHA1 family.</text>
</comment>
<organism evidence="3 4">
    <name type="scientific">Paenibacillus oralis</name>
    <dbReference type="NCBI Taxonomy" id="2490856"/>
    <lineage>
        <taxon>Bacteria</taxon>
        <taxon>Bacillati</taxon>
        <taxon>Bacillota</taxon>
        <taxon>Bacilli</taxon>
        <taxon>Bacillales</taxon>
        <taxon>Paenibacillaceae</taxon>
        <taxon>Paenibacillus</taxon>
    </lineage>
</organism>
<sequence length="147" mass="16420">MKEFSVMHDTFSLERIYNTSPTRVFAAWADPESKANWFAKADEFDFRVGGREVIRGSEPGGPVYASIFTFQEIVPDNRIVYTATIDMGEKRISVSVITVELQSEGVGTKLVYTEQCAFLDGLDSKEAHLEGANDFLDKLATELKPTN</sequence>
<dbReference type="OrthoDB" id="9803476at2"/>
<dbReference type="Pfam" id="PF08327">
    <property type="entry name" value="AHSA1"/>
    <property type="match status" value="1"/>
</dbReference>
<dbReference type="AlphaFoldDB" id="A0A3P3U529"/>
<dbReference type="Proteomes" id="UP000267017">
    <property type="component" value="Unassembled WGS sequence"/>
</dbReference>
<evidence type="ECO:0000256" key="1">
    <source>
        <dbReference type="ARBA" id="ARBA00006817"/>
    </source>
</evidence>
<evidence type="ECO:0000313" key="4">
    <source>
        <dbReference type="Proteomes" id="UP000267017"/>
    </source>
</evidence>
<feature type="domain" description="Activator of Hsp90 ATPase homologue 1/2-like C-terminal" evidence="2">
    <location>
        <begin position="18"/>
        <end position="143"/>
    </location>
</feature>
<dbReference type="InterPro" id="IPR013538">
    <property type="entry name" value="ASHA1/2-like_C"/>
</dbReference>
<name>A0A3P3U529_9BACL</name>
<evidence type="ECO:0000259" key="2">
    <source>
        <dbReference type="Pfam" id="PF08327"/>
    </source>
</evidence>
<dbReference type="InterPro" id="IPR023393">
    <property type="entry name" value="START-like_dom_sf"/>
</dbReference>
<dbReference type="SUPFAM" id="SSF55961">
    <property type="entry name" value="Bet v1-like"/>
    <property type="match status" value="1"/>
</dbReference>
<protein>
    <submittedName>
        <fullName evidence="3">Polyketide cyclase</fullName>
    </submittedName>
</protein>
<dbReference type="RefSeq" id="WP_128631517.1">
    <property type="nucleotide sequence ID" value="NZ_RRCN01000001.1"/>
</dbReference>
<dbReference type="CDD" id="cd08900">
    <property type="entry name" value="SRPBCC_CalC_Aha1-like_7"/>
    <property type="match status" value="1"/>
</dbReference>
<comment type="caution">
    <text evidence="3">The sequence shown here is derived from an EMBL/GenBank/DDBJ whole genome shotgun (WGS) entry which is preliminary data.</text>
</comment>
<reference evidence="3 4" key="1">
    <citation type="submission" date="2018-11" db="EMBL/GenBank/DDBJ databases">
        <title>Genome sequencing of Paenibacillus sp. KCOM 3021 (= ChDC PVNT-B20).</title>
        <authorList>
            <person name="Kook J.-K."/>
            <person name="Park S.-N."/>
            <person name="Lim Y.K."/>
        </authorList>
    </citation>
    <scope>NUCLEOTIDE SEQUENCE [LARGE SCALE GENOMIC DNA]</scope>
    <source>
        <strain evidence="3 4">KCOM 3021</strain>
    </source>
</reference>
<evidence type="ECO:0000313" key="3">
    <source>
        <dbReference type="EMBL" id="RRJ63683.1"/>
    </source>
</evidence>
<proteinExistence type="inferred from homology"/>
<dbReference type="Gene3D" id="3.30.530.20">
    <property type="match status" value="1"/>
</dbReference>
<gene>
    <name evidence="3" type="ORF">EHV15_12640</name>
</gene>
<keyword evidence="4" id="KW-1185">Reference proteome</keyword>